<dbReference type="EMBL" id="CDOL01000112">
    <property type="protein sequence ID" value="CEN51935.1"/>
    <property type="molecule type" value="Genomic_DNA"/>
</dbReference>
<dbReference type="Proteomes" id="UP000038200">
    <property type="component" value="Unassembled WGS sequence"/>
</dbReference>
<reference evidence="2 3" key="1">
    <citation type="submission" date="2015-01" db="EMBL/GenBank/DDBJ databases">
        <authorList>
            <person name="Xiang T."/>
            <person name="Song Y."/>
            <person name="Huang L."/>
            <person name="Wang B."/>
            <person name="Wu P."/>
        </authorList>
    </citation>
    <scope>NUCLEOTIDE SEQUENCE [LARGE SCALE GENOMIC DNA]</scope>
    <source>
        <strain evidence="2 3">CcD93</strain>
    </source>
</reference>
<sequence>MSWLKDLFGLLNTGVSTYGSIETSRYQSRASEYAYLQKRQEAYNMQQAQNNNNIFLFLGAGFVFLFLILILMLIFNRK</sequence>
<accession>A0A0B7IJ58</accession>
<organism evidence="2 3">
    <name type="scientific">Capnocytophaga canis</name>
    <dbReference type="NCBI Taxonomy" id="1848903"/>
    <lineage>
        <taxon>Bacteria</taxon>
        <taxon>Pseudomonadati</taxon>
        <taxon>Bacteroidota</taxon>
        <taxon>Flavobacteriia</taxon>
        <taxon>Flavobacteriales</taxon>
        <taxon>Flavobacteriaceae</taxon>
        <taxon>Capnocytophaga</taxon>
    </lineage>
</organism>
<evidence type="ECO:0000313" key="2">
    <source>
        <dbReference type="EMBL" id="CEN51935.1"/>
    </source>
</evidence>
<dbReference type="AlphaFoldDB" id="A0A0B7IJ58"/>
<gene>
    <name evidence="2" type="ORF">CCAND93_20046</name>
</gene>
<name>A0A0B7IJ58_9FLAO</name>
<dbReference type="RefSeq" id="WP_042006560.1">
    <property type="nucleotide sequence ID" value="NZ_CDOL01000112.1"/>
</dbReference>
<proteinExistence type="predicted"/>
<keyword evidence="1" id="KW-1133">Transmembrane helix</keyword>
<keyword evidence="1" id="KW-0472">Membrane</keyword>
<keyword evidence="1" id="KW-0812">Transmembrane</keyword>
<protein>
    <submittedName>
        <fullName evidence="2">Uncharacterized protein</fullName>
    </submittedName>
</protein>
<evidence type="ECO:0000256" key="1">
    <source>
        <dbReference type="SAM" id="Phobius"/>
    </source>
</evidence>
<feature type="transmembrane region" description="Helical" evidence="1">
    <location>
        <begin position="54"/>
        <end position="75"/>
    </location>
</feature>
<evidence type="ECO:0000313" key="3">
    <source>
        <dbReference type="Proteomes" id="UP000038200"/>
    </source>
</evidence>